<gene>
    <name evidence="1" type="ORF">ABIH81_25040</name>
</gene>
<organism evidence="1">
    <name type="scientific">Micromonospora sp. HUAS YX12</name>
    <dbReference type="NCBI Taxonomy" id="3156396"/>
    <lineage>
        <taxon>Bacteria</taxon>
        <taxon>Bacillati</taxon>
        <taxon>Actinomycetota</taxon>
        <taxon>Actinomycetes</taxon>
        <taxon>Micromonosporales</taxon>
        <taxon>Micromonosporaceae</taxon>
        <taxon>Micromonospora</taxon>
    </lineage>
</organism>
<accession>A0AAU7QXB9</accession>
<reference evidence="1" key="1">
    <citation type="submission" date="2024-06" db="EMBL/GenBank/DDBJ databases">
        <title>Micromonospora sp. strain HUAS YX12 genome sequences.</title>
        <authorList>
            <person name="Mo P."/>
        </authorList>
    </citation>
    <scope>NUCLEOTIDE SEQUENCE</scope>
    <source>
        <strain evidence="1">HUAS YX12</strain>
    </source>
</reference>
<protein>
    <submittedName>
        <fullName evidence="1">Uncharacterized protein</fullName>
    </submittedName>
</protein>
<name>A0AAU7QXB9_9ACTN</name>
<proteinExistence type="predicted"/>
<evidence type="ECO:0000313" key="1">
    <source>
        <dbReference type="EMBL" id="XBT80891.1"/>
    </source>
</evidence>
<dbReference type="EMBL" id="CP157974">
    <property type="protein sequence ID" value="XBT80891.1"/>
    <property type="molecule type" value="Genomic_DNA"/>
</dbReference>
<dbReference type="RefSeq" id="WP_349877330.1">
    <property type="nucleotide sequence ID" value="NZ_CP157974.1"/>
</dbReference>
<dbReference type="AlphaFoldDB" id="A0AAU7QXB9"/>
<sequence>MAPWLYRDDDGIEFTLYGFTFVDGAYLETVFTGAATADLKWAFEAWRSVTRSGDE</sequence>